<reference evidence="3 4" key="1">
    <citation type="submission" date="2023-02" db="EMBL/GenBank/DDBJ databases">
        <authorList>
            <person name="Maleckis M."/>
        </authorList>
    </citation>
    <scope>NUCLEOTIDE SEQUENCE [LARGE SCALE GENOMIC DNA]</scope>
    <source>
        <strain evidence="3 4">P8-A2</strain>
    </source>
</reference>
<feature type="region of interest" description="Disordered" evidence="1">
    <location>
        <begin position="25"/>
        <end position="72"/>
    </location>
</feature>
<dbReference type="EMBL" id="JARAKF010000001">
    <property type="protein sequence ID" value="MDU8999761.1"/>
    <property type="molecule type" value="Genomic_DNA"/>
</dbReference>
<comment type="caution">
    <text evidence="3">The sequence shown here is derived from an EMBL/GenBank/DDBJ whole genome shotgun (WGS) entry which is preliminary data.</text>
</comment>
<evidence type="ECO:0000313" key="4">
    <source>
        <dbReference type="Proteomes" id="UP001257627"/>
    </source>
</evidence>
<name>A0ABU3V0Q6_9ACTN</name>
<feature type="chain" id="PRO_5046393278" description="Lipoprotein" evidence="2">
    <location>
        <begin position="33"/>
        <end position="177"/>
    </location>
</feature>
<feature type="signal peptide" evidence="2">
    <location>
        <begin position="1"/>
        <end position="32"/>
    </location>
</feature>
<protein>
    <recommendedName>
        <fullName evidence="5">Lipoprotein</fullName>
    </recommendedName>
</protein>
<evidence type="ECO:0000313" key="3">
    <source>
        <dbReference type="EMBL" id="MDU8999761.1"/>
    </source>
</evidence>
<organism evidence="3 4">
    <name type="scientific">Streptomyces mirabilis</name>
    <dbReference type="NCBI Taxonomy" id="68239"/>
    <lineage>
        <taxon>Bacteria</taxon>
        <taxon>Bacillati</taxon>
        <taxon>Actinomycetota</taxon>
        <taxon>Actinomycetes</taxon>
        <taxon>Kitasatosporales</taxon>
        <taxon>Streptomycetaceae</taxon>
        <taxon>Streptomyces</taxon>
    </lineage>
</organism>
<dbReference type="PROSITE" id="PS51257">
    <property type="entry name" value="PROKAR_LIPOPROTEIN"/>
    <property type="match status" value="1"/>
</dbReference>
<keyword evidence="2" id="KW-0732">Signal</keyword>
<dbReference type="Proteomes" id="UP001257627">
    <property type="component" value="Unassembled WGS sequence"/>
</dbReference>
<sequence>MSGRRQLPLAATMFSAAALLLAGCSSSGGSSAEPSPSHTTPAPSAATPTPSATHTTPGSGNPSTSGPSAPATVPEVRITTLRPGGTITLPATVGYTITGLHFTASDGYRLHLTLGGSGSYSLDLPLSGPTGTVTIPRDKMLPGKRDLTFTVVREGSASASPAQRAAHVAEVTIYGPK</sequence>
<accession>A0ABU3V0Q6</accession>
<gene>
    <name evidence="3" type="ORF">PU648_46925</name>
</gene>
<proteinExistence type="predicted"/>
<evidence type="ECO:0008006" key="5">
    <source>
        <dbReference type="Google" id="ProtNLM"/>
    </source>
</evidence>
<evidence type="ECO:0000256" key="2">
    <source>
        <dbReference type="SAM" id="SignalP"/>
    </source>
</evidence>
<keyword evidence="4" id="KW-1185">Reference proteome</keyword>
<dbReference type="RefSeq" id="WP_143614371.1">
    <property type="nucleotide sequence ID" value="NZ_JAPEMK010000001.1"/>
</dbReference>
<evidence type="ECO:0000256" key="1">
    <source>
        <dbReference type="SAM" id="MobiDB-lite"/>
    </source>
</evidence>